<proteinExistence type="predicted"/>
<evidence type="ECO:0000256" key="1">
    <source>
        <dbReference type="SAM" id="MobiDB-lite"/>
    </source>
</evidence>
<name>A0A068NYN7_FIMGI</name>
<evidence type="ECO:0000313" key="2">
    <source>
        <dbReference type="EMBL" id="AIE87144.1"/>
    </source>
</evidence>
<dbReference type="Proteomes" id="UP000027982">
    <property type="component" value="Chromosome"/>
</dbReference>
<dbReference type="EMBL" id="CP007139">
    <property type="protein sequence ID" value="AIE87144.1"/>
    <property type="molecule type" value="Genomic_DNA"/>
</dbReference>
<protein>
    <submittedName>
        <fullName evidence="2">Uncharacterized protein</fullName>
    </submittedName>
</protein>
<feature type="region of interest" description="Disordered" evidence="1">
    <location>
        <begin position="60"/>
        <end position="93"/>
    </location>
</feature>
<reference evidence="2 3" key="1">
    <citation type="journal article" date="2014" name="PLoS ONE">
        <title>The first complete genome sequence of the class fimbriimonadia in the phylum armatimonadetes.</title>
        <authorList>
            <person name="Hu Z.Y."/>
            <person name="Wang Y.Z."/>
            <person name="Im W.T."/>
            <person name="Wang S.Y."/>
            <person name="Zhao G.P."/>
            <person name="Zheng H.J."/>
            <person name="Quan Z.X."/>
        </authorList>
    </citation>
    <scope>NUCLEOTIDE SEQUENCE [LARGE SCALE GENOMIC DNA]</scope>
    <source>
        <strain evidence="2">Gsoil 348</strain>
    </source>
</reference>
<feature type="compositionally biased region" description="Basic and acidic residues" evidence="1">
    <location>
        <begin position="60"/>
        <end position="80"/>
    </location>
</feature>
<organism evidence="2 3">
    <name type="scientific">Fimbriimonas ginsengisoli Gsoil 348</name>
    <dbReference type="NCBI Taxonomy" id="661478"/>
    <lineage>
        <taxon>Bacteria</taxon>
        <taxon>Bacillati</taxon>
        <taxon>Armatimonadota</taxon>
        <taxon>Fimbriimonadia</taxon>
        <taxon>Fimbriimonadales</taxon>
        <taxon>Fimbriimonadaceae</taxon>
        <taxon>Fimbriimonas</taxon>
    </lineage>
</organism>
<sequence length="182" mass="20903">MRDDRTFKLTYSDDEGVERTAGTYDIEDGTVRFVIESGFGVGLPPELRLEESCLRSDRTEYARDEEVREVPVRPREEPRSRPQPRYEAGRHSGSIEGTWRMVRGNGIDSNTKFVFSSDGTFRYVGDNSSSRGRYSLSDQGIELVWSEIDGQPVDRGANVHKCLPFSYSGDAFYVDDYRYERR</sequence>
<accession>A0A068NYN7</accession>
<keyword evidence="3" id="KW-1185">Reference proteome</keyword>
<evidence type="ECO:0000313" key="3">
    <source>
        <dbReference type="Proteomes" id="UP000027982"/>
    </source>
</evidence>
<dbReference type="AlphaFoldDB" id="A0A068NYN7"/>
<dbReference type="KEGG" id="fgi:OP10G_3776"/>
<gene>
    <name evidence="2" type="ORF">OP10G_3776</name>
</gene>
<dbReference type="HOGENOM" id="CLU_1479963_0_0_0"/>
<dbReference type="STRING" id="661478.OP10G_3776"/>